<evidence type="ECO:0000313" key="13">
    <source>
        <dbReference type="EMBL" id="KGX90870.1"/>
    </source>
</evidence>
<dbReference type="Gene3D" id="3.40.720.10">
    <property type="entry name" value="Alkaline Phosphatase, subunit A"/>
    <property type="match status" value="1"/>
</dbReference>
<dbReference type="Proteomes" id="UP000030528">
    <property type="component" value="Unassembled WGS sequence"/>
</dbReference>
<keyword evidence="9" id="KW-0464">Manganese</keyword>
<evidence type="ECO:0000256" key="4">
    <source>
        <dbReference type="ARBA" id="ARBA00022692"/>
    </source>
</evidence>
<dbReference type="AlphaFoldDB" id="A0A0A5GIB6"/>
<gene>
    <name evidence="13" type="ORF">N781_05720</name>
</gene>
<evidence type="ECO:0000256" key="9">
    <source>
        <dbReference type="PIRSR" id="PIRSR005091-2"/>
    </source>
</evidence>
<dbReference type="PANTHER" id="PTHR47371:SF1">
    <property type="entry name" value="LIPOTEICHOIC ACID SYNTHASE-LIKE YQGS"/>
    <property type="match status" value="1"/>
</dbReference>
<feature type="binding site" evidence="10">
    <location>
        <position position="467"/>
    </location>
    <ligand>
        <name>Mn(2+)</name>
        <dbReference type="ChEBI" id="CHEBI:29035"/>
    </ligand>
</feature>
<sequence length="620" mass="71323">MPQKRNLPLYLVASVLFGIKSYILYRFVFKLSMENGLQELILLINPFATALLFFMFAVWFKPEKQVKYIRRISLVLTLILYFNLLFYRNFTDFLTFPLLFQSSNMSDLGSSIMGLIHGPDLLLFVDVVLVYYLSKRVNWSAQPMFRQTRTAITGLAFALLMVNVALAETERPMLFTRTFDREYLVKNIGVFNYHIYDAVLQSKSKTQRVFADGSEIQEIDQYIDNQASADGESELAGVAKDKNVIYISAESLQTFVLGKEVNGKEITPFLNDLMKDSYYFENFYHQTGQGKTSDSEFIIENSLYPLSRGSVFFTNAQNEYNAVPEILSEYGYTSAVLHANNGSFWNRNVMYESLGYDEFFTEDAYTVNEENSIGWGLDDKAFFDQSVDKLKQLEEPYYAKLITLTNHFPFEMPEEQKSIDELQTGSETLNNYVTTVRYMDEAIQQFFEKLKESGEYEDSVIVIYGDHYGISENHDTATAEFLGKETITPYDHVQLQRVPLFVHVPGHDGEVKSEVSGQIDLKPTVLSMLGVQNNEDITFGTDLFSEDRKEFIALRNGSFVSKDHVYTGGTCYDRETGEVVAEGCQPIKEKVEQELNYSDSIIYGDLFRFFQFEHEEMPKE</sequence>
<evidence type="ECO:0000256" key="5">
    <source>
        <dbReference type="ARBA" id="ARBA00022989"/>
    </source>
</evidence>
<accession>A0A0A5GIB6</accession>
<keyword evidence="3 7" id="KW-1003">Cell membrane</keyword>
<reference evidence="13 14" key="1">
    <citation type="submission" date="2013-08" db="EMBL/GenBank/DDBJ databases">
        <authorList>
            <person name="Huang J."/>
            <person name="Wang G."/>
        </authorList>
    </citation>
    <scope>NUCLEOTIDE SEQUENCE [LARGE SCALE GENOMIC DNA]</scope>
    <source>
        <strain evidence="13 14">JSM 076056</strain>
    </source>
</reference>
<feature type="transmembrane region" description="Helical" evidence="11">
    <location>
        <begin position="72"/>
        <end position="90"/>
    </location>
</feature>
<dbReference type="InterPro" id="IPR050448">
    <property type="entry name" value="OpgB/LTA_synthase_biosynth"/>
</dbReference>
<comment type="caution">
    <text evidence="13">The sequence shown here is derived from an EMBL/GenBank/DDBJ whole genome shotgun (WGS) entry which is preliminary data.</text>
</comment>
<keyword evidence="14" id="KW-1185">Reference proteome</keyword>
<dbReference type="Pfam" id="PF00884">
    <property type="entry name" value="Sulfatase"/>
    <property type="match status" value="1"/>
</dbReference>
<evidence type="ECO:0000256" key="3">
    <source>
        <dbReference type="ARBA" id="ARBA00022475"/>
    </source>
</evidence>
<dbReference type="GO" id="GO:0046872">
    <property type="term" value="F:metal ion binding"/>
    <property type="evidence" value="ECO:0007669"/>
    <property type="project" value="UniProtKB-KW"/>
</dbReference>
<organism evidence="13 14">
    <name type="scientific">Pontibacillus halophilus JSM 076056 = DSM 19796</name>
    <dbReference type="NCBI Taxonomy" id="1385510"/>
    <lineage>
        <taxon>Bacteria</taxon>
        <taxon>Bacillati</taxon>
        <taxon>Bacillota</taxon>
        <taxon>Bacilli</taxon>
        <taxon>Bacillales</taxon>
        <taxon>Bacillaceae</taxon>
        <taxon>Pontibacillus</taxon>
    </lineage>
</organism>
<name>A0A0A5GIB6_9BACI</name>
<evidence type="ECO:0000256" key="7">
    <source>
        <dbReference type="PIRNR" id="PIRNR005091"/>
    </source>
</evidence>
<feature type="transmembrane region" description="Helical" evidence="11">
    <location>
        <begin position="7"/>
        <end position="28"/>
    </location>
</feature>
<evidence type="ECO:0000256" key="8">
    <source>
        <dbReference type="PIRSR" id="PIRSR005091-1"/>
    </source>
</evidence>
<evidence type="ECO:0000256" key="6">
    <source>
        <dbReference type="ARBA" id="ARBA00023136"/>
    </source>
</evidence>
<dbReference type="STRING" id="1385510.GCA_000425205_02725"/>
<feature type="transmembrane region" description="Helical" evidence="11">
    <location>
        <begin position="110"/>
        <end position="131"/>
    </location>
</feature>
<feature type="binding site" evidence="10">
    <location>
        <position position="250"/>
    </location>
    <ligand>
        <name>Mn(2+)</name>
        <dbReference type="ChEBI" id="CHEBI:29035"/>
    </ligand>
</feature>
<evidence type="ECO:0000256" key="2">
    <source>
        <dbReference type="ARBA" id="ARBA00009983"/>
    </source>
</evidence>
<evidence type="ECO:0000256" key="11">
    <source>
        <dbReference type="SAM" id="Phobius"/>
    </source>
</evidence>
<dbReference type="RefSeq" id="WP_026801030.1">
    <property type="nucleotide sequence ID" value="NZ_AULI01000012.1"/>
</dbReference>
<dbReference type="PANTHER" id="PTHR47371">
    <property type="entry name" value="LIPOTEICHOIC ACID SYNTHASE"/>
    <property type="match status" value="1"/>
</dbReference>
<dbReference type="InterPro" id="IPR000917">
    <property type="entry name" value="Sulfatase_N"/>
</dbReference>
<feature type="active site" evidence="8">
    <location>
        <position position="292"/>
    </location>
</feature>
<evidence type="ECO:0000313" key="14">
    <source>
        <dbReference type="Proteomes" id="UP000030528"/>
    </source>
</evidence>
<feature type="domain" description="Sulfatase N-terminal" evidence="12">
    <location>
        <begin position="242"/>
        <end position="531"/>
    </location>
</feature>
<evidence type="ECO:0000259" key="12">
    <source>
        <dbReference type="Pfam" id="PF00884"/>
    </source>
</evidence>
<feature type="binding site" evidence="10">
    <location>
        <position position="292"/>
    </location>
    <ligand>
        <name>Mn(2+)</name>
        <dbReference type="ChEBI" id="CHEBI:29035"/>
    </ligand>
</feature>
<dbReference type="SUPFAM" id="SSF53649">
    <property type="entry name" value="Alkaline phosphatase-like"/>
    <property type="match status" value="1"/>
</dbReference>
<keyword evidence="4 11" id="KW-0812">Transmembrane</keyword>
<feature type="binding site" evidence="10">
    <location>
        <position position="466"/>
    </location>
    <ligand>
        <name>Mn(2+)</name>
        <dbReference type="ChEBI" id="CHEBI:29035"/>
    </ligand>
</feature>
<comment type="similarity">
    <text evidence="2 7">Belongs to the LTA synthase family.</text>
</comment>
<dbReference type="GO" id="GO:0005886">
    <property type="term" value="C:plasma membrane"/>
    <property type="evidence" value="ECO:0007669"/>
    <property type="project" value="UniProtKB-SubCell"/>
</dbReference>
<protein>
    <recommendedName>
        <fullName evidence="12">Sulfatase N-terminal domain-containing protein</fullName>
    </recommendedName>
</protein>
<comment type="subcellular location">
    <subcellularLocation>
        <location evidence="1">Cell membrane</location>
        <topology evidence="1">Multi-pass membrane protein</topology>
    </subcellularLocation>
</comment>
<evidence type="ECO:0000256" key="10">
    <source>
        <dbReference type="PIRSR" id="PIRSR005091-3"/>
    </source>
</evidence>
<evidence type="ECO:0000256" key="1">
    <source>
        <dbReference type="ARBA" id="ARBA00004651"/>
    </source>
</evidence>
<dbReference type="InterPro" id="IPR017850">
    <property type="entry name" value="Alkaline_phosphatase_core_sf"/>
</dbReference>
<dbReference type="PIRSF" id="PIRSF005091">
    <property type="entry name" value="Mmb_sulf_HI1246"/>
    <property type="match status" value="1"/>
</dbReference>
<dbReference type="OrthoDB" id="5901192at2"/>
<dbReference type="EMBL" id="AVPE01000012">
    <property type="protein sequence ID" value="KGX90870.1"/>
    <property type="molecule type" value="Genomic_DNA"/>
</dbReference>
<keyword evidence="6 7" id="KW-0472">Membrane</keyword>
<keyword evidence="5 11" id="KW-1133">Transmembrane helix</keyword>
<feature type="binding site" evidence="9">
    <location>
        <position position="407"/>
    </location>
    <ligand>
        <name>substrate</name>
    </ligand>
</feature>
<dbReference type="eggNOG" id="COG1368">
    <property type="taxonomic scope" value="Bacteria"/>
</dbReference>
<dbReference type="InterPro" id="IPR012160">
    <property type="entry name" value="LtaS-like"/>
</dbReference>
<dbReference type="Gene3D" id="3.30.1120.170">
    <property type="match status" value="1"/>
</dbReference>
<dbReference type="CDD" id="cd16015">
    <property type="entry name" value="LTA_synthase"/>
    <property type="match status" value="1"/>
</dbReference>
<proteinExistence type="inferred from homology"/>
<feature type="transmembrane region" description="Helical" evidence="11">
    <location>
        <begin position="151"/>
        <end position="167"/>
    </location>
</feature>
<feature type="transmembrane region" description="Helical" evidence="11">
    <location>
        <begin position="40"/>
        <end position="60"/>
    </location>
</feature>
<keyword evidence="9" id="KW-0479">Metal-binding</keyword>